<evidence type="ECO:0000256" key="2">
    <source>
        <dbReference type="ARBA" id="ARBA00022692"/>
    </source>
</evidence>
<comment type="similarity">
    <text evidence="5 6">Belongs to the complex I subunit 1 family.</text>
</comment>
<comment type="caution">
    <text evidence="7">The sequence shown here is derived from an EMBL/GenBank/DDBJ whole genome shotgun (WGS) entry which is preliminary data.</text>
</comment>
<evidence type="ECO:0000256" key="6">
    <source>
        <dbReference type="RuleBase" id="RU000471"/>
    </source>
</evidence>
<comment type="subunit">
    <text evidence="5">NDH-1 is composed of 14 different subunits. Subunits NuoA, H, J, K, L, M, N constitute the membrane sector of the complex.</text>
</comment>
<keyword evidence="3 5" id="KW-1133">Transmembrane helix</keyword>
<gene>
    <name evidence="5 7" type="primary">nuoH</name>
    <name evidence="7" type="ORF">AVCANL283_01495</name>
</gene>
<keyword evidence="7" id="KW-0560">Oxidoreductase</keyword>
<dbReference type="PANTHER" id="PTHR11432:SF3">
    <property type="entry name" value="NADH-UBIQUINONE OXIDOREDUCTASE CHAIN 1"/>
    <property type="match status" value="1"/>
</dbReference>
<protein>
    <recommendedName>
        <fullName evidence="5">NADH-quinone oxidoreductase subunit H</fullName>
        <ecNumber evidence="5">7.1.1.-</ecNumber>
    </recommendedName>
    <alternativeName>
        <fullName evidence="5">NADH dehydrogenase I subunit H</fullName>
    </alternativeName>
    <alternativeName>
        <fullName evidence="5">NDH-1 subunit H</fullName>
    </alternativeName>
</protein>
<dbReference type="InterPro" id="IPR018086">
    <property type="entry name" value="NADH_UbQ_OxRdtase_su1_CS"/>
</dbReference>
<dbReference type="RefSeq" id="WP_172230226.1">
    <property type="nucleotide sequence ID" value="NZ_CP035946.1"/>
</dbReference>
<comment type="catalytic activity">
    <reaction evidence="5">
        <text>a quinone + NADH + 5 H(+)(in) = a quinol + NAD(+) + 4 H(+)(out)</text>
        <dbReference type="Rhea" id="RHEA:57888"/>
        <dbReference type="ChEBI" id="CHEBI:15378"/>
        <dbReference type="ChEBI" id="CHEBI:24646"/>
        <dbReference type="ChEBI" id="CHEBI:57540"/>
        <dbReference type="ChEBI" id="CHEBI:57945"/>
        <dbReference type="ChEBI" id="CHEBI:132124"/>
    </reaction>
</comment>
<dbReference type="PANTHER" id="PTHR11432">
    <property type="entry name" value="NADH DEHYDROGENASE SUBUNIT 1"/>
    <property type="match status" value="1"/>
</dbReference>
<comment type="subcellular location">
    <subcellularLocation>
        <location evidence="5 6">Cell membrane</location>
        <topology evidence="5 6">Multi-pass membrane protein</topology>
    </subcellularLocation>
    <subcellularLocation>
        <location evidence="1">Membrane</location>
        <topology evidence="1">Multi-pass membrane protein</topology>
    </subcellularLocation>
</comment>
<feature type="transmembrane region" description="Helical" evidence="5">
    <location>
        <begin position="193"/>
        <end position="214"/>
    </location>
</feature>
<dbReference type="PROSITE" id="PS00667">
    <property type="entry name" value="COMPLEX1_ND1_1"/>
    <property type="match status" value="1"/>
</dbReference>
<keyword evidence="2 5" id="KW-0812">Transmembrane</keyword>
<feature type="transmembrane region" description="Helical" evidence="5">
    <location>
        <begin position="121"/>
        <end position="143"/>
    </location>
</feature>
<feature type="transmembrane region" description="Helical" evidence="5">
    <location>
        <begin position="155"/>
        <end position="181"/>
    </location>
</feature>
<feature type="transmembrane region" description="Helical" evidence="5">
    <location>
        <begin position="6"/>
        <end position="32"/>
    </location>
</feature>
<reference evidence="7 8" key="1">
    <citation type="submission" date="2020-07" db="EMBL/GenBank/DDBJ databases">
        <title>Transfer of Campylobacter canadensis to the novel genus Avispirillum gen. nov., that also includes two novel species recovered from migratory waterfowl: Avispirillum anseris sp. nov. and Avispirillum brantae sp. nov.</title>
        <authorList>
            <person name="Miller W.G."/>
            <person name="Chapman M.H."/>
            <person name="Yee E."/>
            <person name="Inglis G.D."/>
        </authorList>
    </citation>
    <scope>NUCLEOTIDE SEQUENCE [LARGE SCALE GENOMIC DNA]</scope>
    <source>
        <strain evidence="7 8">L283</strain>
    </source>
</reference>
<sequence length="331" mass="36495">MSQTLFFIIITLIKCLLIIAIFAALAGFATYLERKVLGYVHRRLGPDMLGPAGVLQIVPDMIKLFTKEDIIPYMSNSIVFKIAPLISAICAFLAFAAVPIFPEFSLFGHTIKPIVADINIAVLYVAGCSSLCFYAIFLGGMASNNKWALIGGARALVTIISYEGVSGLCLLAIVLLTGSMSFIDINNYQEGGIFSWLIFKQPIAFVLFTIAIFIETNRTPLCLSENDAELVAGYGTEYSGLRWGMFFIGEYASMILGSILISLIFLGGFNDFYFIPGFIAMILKICFVFSWYFWARGAYPHLRADQVMRTCYLILLPLAAINLIITAICAL</sequence>
<name>A0ABS7WPT8_9BACT</name>
<evidence type="ECO:0000256" key="1">
    <source>
        <dbReference type="ARBA" id="ARBA00004141"/>
    </source>
</evidence>
<feature type="transmembrane region" description="Helical" evidence="5">
    <location>
        <begin position="78"/>
        <end position="101"/>
    </location>
</feature>
<organism evidence="7 8">
    <name type="scientific">Campylobacter canadensis</name>
    <dbReference type="NCBI Taxonomy" id="449520"/>
    <lineage>
        <taxon>Bacteria</taxon>
        <taxon>Pseudomonadati</taxon>
        <taxon>Campylobacterota</taxon>
        <taxon>Epsilonproteobacteria</taxon>
        <taxon>Campylobacterales</taxon>
        <taxon>Campylobacteraceae</taxon>
        <taxon>Campylobacter</taxon>
    </lineage>
</organism>
<keyword evidence="8" id="KW-1185">Reference proteome</keyword>
<evidence type="ECO:0000256" key="4">
    <source>
        <dbReference type="ARBA" id="ARBA00023136"/>
    </source>
</evidence>
<accession>A0ABS7WPT8</accession>
<keyword evidence="5" id="KW-1003">Cell membrane</keyword>
<dbReference type="GO" id="GO:0016491">
    <property type="term" value="F:oxidoreductase activity"/>
    <property type="evidence" value="ECO:0007669"/>
    <property type="project" value="UniProtKB-KW"/>
</dbReference>
<feature type="transmembrane region" description="Helical" evidence="5">
    <location>
        <begin position="272"/>
        <end position="295"/>
    </location>
</feature>
<feature type="transmembrane region" description="Helical" evidence="5">
    <location>
        <begin position="307"/>
        <end position="328"/>
    </location>
</feature>
<dbReference type="Proteomes" id="UP000786183">
    <property type="component" value="Unassembled WGS sequence"/>
</dbReference>
<keyword evidence="5 6" id="KW-0520">NAD</keyword>
<dbReference type="InterPro" id="IPR001694">
    <property type="entry name" value="NADH_UbQ_OxRdtase_su1/FPO"/>
</dbReference>
<evidence type="ECO:0000256" key="3">
    <source>
        <dbReference type="ARBA" id="ARBA00022989"/>
    </source>
</evidence>
<evidence type="ECO:0000313" key="8">
    <source>
        <dbReference type="Proteomes" id="UP000786183"/>
    </source>
</evidence>
<dbReference type="HAMAP" id="MF_01350">
    <property type="entry name" value="NDH1_NuoH"/>
    <property type="match status" value="1"/>
</dbReference>
<evidence type="ECO:0000313" key="7">
    <source>
        <dbReference type="EMBL" id="MBZ7986791.1"/>
    </source>
</evidence>
<dbReference type="EC" id="7.1.1.-" evidence="5"/>
<keyword evidence="5" id="KW-1278">Translocase</keyword>
<evidence type="ECO:0000256" key="5">
    <source>
        <dbReference type="HAMAP-Rule" id="MF_01350"/>
    </source>
</evidence>
<comment type="function">
    <text evidence="5">NDH-1 shuttles electrons from NADH, via FMN and iron-sulfur (Fe-S) centers, to quinones in the respiratory chain. The immediate electron acceptor for the enzyme in this species is believed to be ubiquinone. Couples the redox reaction to proton translocation (for every two electrons transferred, four hydrogen ions are translocated across the cytoplasmic membrane), and thus conserves the redox energy in a proton gradient. This subunit may bind ubiquinone.</text>
</comment>
<keyword evidence="5" id="KW-0874">Quinone</keyword>
<dbReference type="EMBL" id="JACGBB010000002">
    <property type="protein sequence ID" value="MBZ7986791.1"/>
    <property type="molecule type" value="Genomic_DNA"/>
</dbReference>
<feature type="transmembrane region" description="Helical" evidence="5">
    <location>
        <begin position="243"/>
        <end position="266"/>
    </location>
</feature>
<keyword evidence="4 5" id="KW-0472">Membrane</keyword>
<dbReference type="NCBIfam" id="NF004741">
    <property type="entry name" value="PRK06076.1-2"/>
    <property type="match status" value="1"/>
</dbReference>
<keyword evidence="5" id="KW-0830">Ubiquinone</keyword>
<dbReference type="Pfam" id="PF00146">
    <property type="entry name" value="NADHdh"/>
    <property type="match status" value="1"/>
</dbReference>
<proteinExistence type="inferred from homology"/>